<gene>
    <name evidence="4" type="ORF">JGU71_16295</name>
</gene>
<dbReference type="AlphaFoldDB" id="A0A934NS35"/>
<accession>A0A934NS35</accession>
<dbReference type="SUPFAM" id="SSF56988">
    <property type="entry name" value="Anthrax protective antigen"/>
    <property type="match status" value="1"/>
</dbReference>
<dbReference type="Gene3D" id="3.90.182.10">
    <property type="entry name" value="Toxin - Anthrax Protective Antigen,domain 1"/>
    <property type="match status" value="1"/>
</dbReference>
<dbReference type="PROSITE" id="PS51820">
    <property type="entry name" value="PA14"/>
    <property type="match status" value="1"/>
</dbReference>
<dbReference type="Gene3D" id="2.60.60.40">
    <property type="match status" value="1"/>
</dbReference>
<evidence type="ECO:0000313" key="4">
    <source>
        <dbReference type="EMBL" id="MBJ8340453.1"/>
    </source>
</evidence>
<evidence type="ECO:0000256" key="1">
    <source>
        <dbReference type="SAM" id="MobiDB-lite"/>
    </source>
</evidence>
<feature type="domain" description="PA14" evidence="3">
    <location>
        <begin position="212"/>
        <end position="364"/>
    </location>
</feature>
<evidence type="ECO:0000256" key="2">
    <source>
        <dbReference type="SAM" id="SignalP"/>
    </source>
</evidence>
<feature type="signal peptide" evidence="2">
    <location>
        <begin position="1"/>
        <end position="26"/>
    </location>
</feature>
<sequence length="630" mass="65778">MKLFPVAVVAVLVCTLLVVAPGIASADSAVEAETMTWTPTAGGVVGAQTGASAGSALTLLGNATASKTFTLAASSKVVVRAKAQLCLGAPSMKVKVDGTVIATMTVMSTAWTDYVASSAISAGSHTISVEYTNEFKFSTSCDRNLLLDKVTVVSTAVATTTPPTTTPPPTTTTPPATTTPPTTTTPPPTTTITTTTPPPTTTSTTPPPTSPCPVGQYRARYYNNTNATGTPVVDRCEFSVGGRFSSSPTAGVNADNFSVHYTGQLNFPQTANYAFNASTGDAGVRVWLDGQSVLDKWTSSYWGDDQVLKSVPAGLHTVQVRYFDTSGVALEEFSVTRASHGVASTNGNFFAVDSFWNTPVPAGAVVDSRSAGWATALMNHPSISQISVNDDAWTVPIYRAPPGTPKVTIRVTNKNKNIQVPYLSSYRPSPDSDSHLAIIDQATGCEYEFQTFNASKKTAVAQATYRVDTGSGGHVSGPAHAGGELSYLGGLITPQDVSAGVIDHALRFAVPIGAPSYLYPGTRSDGTTANGIPQGIRAQLDPNLDLNQFNLTPFQRMVAVALQTYGAFNADTASAFALYAQSMTDGSTYSQPIGDLPEALIGHLRFLQPTVASTDLQLDGPADIGCAQPK</sequence>
<feature type="compositionally biased region" description="Pro residues" evidence="1">
    <location>
        <begin position="196"/>
        <end position="211"/>
    </location>
</feature>
<feature type="chain" id="PRO_5037779945" description="PA14 domain-containing protein" evidence="2">
    <location>
        <begin position="27"/>
        <end position="630"/>
    </location>
</feature>
<evidence type="ECO:0000313" key="5">
    <source>
        <dbReference type="Proteomes" id="UP000655868"/>
    </source>
</evidence>
<proteinExistence type="predicted"/>
<feature type="compositionally biased region" description="Low complexity" evidence="1">
    <location>
        <begin position="173"/>
        <end position="182"/>
    </location>
</feature>
<comment type="caution">
    <text evidence="4">The sequence shown here is derived from an EMBL/GenBank/DDBJ whole genome shotgun (WGS) entry which is preliminary data.</text>
</comment>
<keyword evidence="5" id="KW-1185">Reference proteome</keyword>
<feature type="region of interest" description="Disordered" evidence="1">
    <location>
        <begin position="159"/>
        <end position="213"/>
    </location>
</feature>
<name>A0A934NS35_9NOCA</name>
<dbReference type="InterPro" id="IPR011658">
    <property type="entry name" value="PA14_dom"/>
</dbReference>
<dbReference type="RefSeq" id="WP_199705348.1">
    <property type="nucleotide sequence ID" value="NZ_JAEMNV010000005.1"/>
</dbReference>
<dbReference type="Pfam" id="PF16841">
    <property type="entry name" value="CBM60"/>
    <property type="match status" value="1"/>
</dbReference>
<organism evidence="4 5">
    <name type="scientific">Antrihabitans stalagmiti</name>
    <dbReference type="NCBI Taxonomy" id="2799499"/>
    <lineage>
        <taxon>Bacteria</taxon>
        <taxon>Bacillati</taxon>
        <taxon>Actinomycetota</taxon>
        <taxon>Actinomycetes</taxon>
        <taxon>Mycobacteriales</taxon>
        <taxon>Nocardiaceae</taxon>
        <taxon>Antrihabitans</taxon>
    </lineage>
</organism>
<dbReference type="EMBL" id="JAEMNV010000005">
    <property type="protein sequence ID" value="MBJ8340453.1"/>
    <property type="molecule type" value="Genomic_DNA"/>
</dbReference>
<protein>
    <recommendedName>
        <fullName evidence="3">PA14 domain-containing protein</fullName>
    </recommendedName>
</protein>
<dbReference type="InterPro" id="IPR037524">
    <property type="entry name" value="PA14/GLEYA"/>
</dbReference>
<evidence type="ECO:0000259" key="3">
    <source>
        <dbReference type="PROSITE" id="PS51820"/>
    </source>
</evidence>
<reference evidence="4" key="1">
    <citation type="submission" date="2020-12" db="EMBL/GenBank/DDBJ databases">
        <title>Antrihabitans popcorni sp. nov. and Antrihabitans auranticaus sp. nov., isolated from a larva cave.</title>
        <authorList>
            <person name="Lee S.D."/>
            <person name="Kim I.S."/>
        </authorList>
    </citation>
    <scope>NUCLEOTIDE SEQUENCE</scope>
    <source>
        <strain evidence="4">YC3-6</strain>
    </source>
</reference>
<dbReference type="Proteomes" id="UP000655868">
    <property type="component" value="Unassembled WGS sequence"/>
</dbReference>
<dbReference type="InterPro" id="IPR031768">
    <property type="entry name" value="CBM60_xylan-bd"/>
</dbReference>
<keyword evidence="2" id="KW-0732">Signal</keyword>
<dbReference type="SMART" id="SM00758">
    <property type="entry name" value="PA14"/>
    <property type="match status" value="1"/>
</dbReference>
<dbReference type="Pfam" id="PF07691">
    <property type="entry name" value="PA14"/>
    <property type="match status" value="1"/>
</dbReference>